<feature type="transmembrane region" description="Helical" evidence="6">
    <location>
        <begin position="12"/>
        <end position="31"/>
    </location>
</feature>
<feature type="transmembrane region" description="Helical" evidence="6">
    <location>
        <begin position="204"/>
        <end position="229"/>
    </location>
</feature>
<protein>
    <recommendedName>
        <fullName evidence="6">SURF1-like protein</fullName>
    </recommendedName>
</protein>
<evidence type="ECO:0000256" key="4">
    <source>
        <dbReference type="ARBA" id="ARBA00022989"/>
    </source>
</evidence>
<dbReference type="STRING" id="195913.SAMN04488004_109126"/>
<keyword evidence="4 6" id="KW-1133">Transmembrane helix</keyword>
<evidence type="ECO:0000256" key="2">
    <source>
        <dbReference type="ARBA" id="ARBA00007165"/>
    </source>
</evidence>
<evidence type="ECO:0000256" key="3">
    <source>
        <dbReference type="ARBA" id="ARBA00022692"/>
    </source>
</evidence>
<dbReference type="GO" id="GO:0005886">
    <property type="term" value="C:plasma membrane"/>
    <property type="evidence" value="ECO:0007669"/>
    <property type="project" value="UniProtKB-SubCell"/>
</dbReference>
<dbReference type="Pfam" id="PF02104">
    <property type="entry name" value="SURF1"/>
    <property type="match status" value="1"/>
</dbReference>
<comment type="similarity">
    <text evidence="2 6">Belongs to the SURF1 family.</text>
</comment>
<dbReference type="PANTHER" id="PTHR23427">
    <property type="entry name" value="SURFEIT LOCUS PROTEIN"/>
    <property type="match status" value="1"/>
</dbReference>
<dbReference type="EMBL" id="FOTF01000009">
    <property type="protein sequence ID" value="SFL17758.1"/>
    <property type="molecule type" value="Genomic_DNA"/>
</dbReference>
<name>A0A1I4FIK0_9RHOB</name>
<evidence type="ECO:0000256" key="1">
    <source>
        <dbReference type="ARBA" id="ARBA00004370"/>
    </source>
</evidence>
<dbReference type="InterPro" id="IPR002994">
    <property type="entry name" value="Surf1/Shy1"/>
</dbReference>
<keyword evidence="8" id="KW-1185">Reference proteome</keyword>
<comment type="subcellular location">
    <subcellularLocation>
        <location evidence="6">Cell membrane</location>
        <topology evidence="6">Multi-pass membrane protein</topology>
    </subcellularLocation>
    <subcellularLocation>
        <location evidence="1">Membrane</location>
    </subcellularLocation>
</comment>
<dbReference type="PROSITE" id="PS50895">
    <property type="entry name" value="SURF1"/>
    <property type="match status" value="1"/>
</dbReference>
<dbReference type="CDD" id="cd06662">
    <property type="entry name" value="SURF1"/>
    <property type="match status" value="1"/>
</dbReference>
<dbReference type="PANTHER" id="PTHR23427:SF2">
    <property type="entry name" value="SURFEIT LOCUS PROTEIN 1"/>
    <property type="match status" value="1"/>
</dbReference>
<organism evidence="7 8">
    <name type="scientific">Loktanella salsilacus</name>
    <dbReference type="NCBI Taxonomy" id="195913"/>
    <lineage>
        <taxon>Bacteria</taxon>
        <taxon>Pseudomonadati</taxon>
        <taxon>Pseudomonadota</taxon>
        <taxon>Alphaproteobacteria</taxon>
        <taxon>Rhodobacterales</taxon>
        <taxon>Roseobacteraceae</taxon>
        <taxon>Loktanella</taxon>
    </lineage>
</organism>
<keyword evidence="5 6" id="KW-0472">Membrane</keyword>
<dbReference type="OrthoDB" id="6079986at2"/>
<dbReference type="Proteomes" id="UP000199550">
    <property type="component" value="Unassembled WGS sequence"/>
</dbReference>
<evidence type="ECO:0000256" key="6">
    <source>
        <dbReference type="RuleBase" id="RU363076"/>
    </source>
</evidence>
<dbReference type="AlphaFoldDB" id="A0A1I4FIK0"/>
<dbReference type="InterPro" id="IPR045214">
    <property type="entry name" value="Surf1/Surf4"/>
</dbReference>
<gene>
    <name evidence="7" type="ORF">SAMN04488004_109126</name>
</gene>
<reference evidence="7 8" key="1">
    <citation type="submission" date="2016-10" db="EMBL/GenBank/DDBJ databases">
        <authorList>
            <person name="de Groot N.N."/>
        </authorList>
    </citation>
    <scope>NUCLEOTIDE SEQUENCE [LARGE SCALE GENOMIC DNA]</scope>
    <source>
        <strain evidence="7 8">DSM 16199</strain>
    </source>
</reference>
<evidence type="ECO:0000256" key="5">
    <source>
        <dbReference type="ARBA" id="ARBA00023136"/>
    </source>
</evidence>
<keyword evidence="3 6" id="KW-0812">Transmembrane</keyword>
<sequence length="236" mass="25859">MTDTRRPFWVDALILTLAGVLFVTMIGLGNWQMRRLAWKLDLIEQVQTRAFGDPVPAPLAPDTPEYLRVRASGTYDHAATLRIKAVTEVGAGFWIMTPLQTADQTLWINRGFVPTGLDANDWTQPAGQVQITGLVRADQPGGTLLESNAPGDQRWVSADLALMSSAAGISDAQTGYFIDDAANGGPDVWPRGGLTRLEFRNTHMVYAITWYAMAIMFLAAIVGVVWLRIKGQSPKT</sequence>
<accession>A0A1I4FIK0</accession>
<evidence type="ECO:0000313" key="7">
    <source>
        <dbReference type="EMBL" id="SFL17758.1"/>
    </source>
</evidence>
<dbReference type="RefSeq" id="WP_090189067.1">
    <property type="nucleotide sequence ID" value="NZ_FOTF01000009.1"/>
</dbReference>
<evidence type="ECO:0000313" key="8">
    <source>
        <dbReference type="Proteomes" id="UP000199550"/>
    </source>
</evidence>
<proteinExistence type="inferred from homology"/>
<keyword evidence="6" id="KW-1003">Cell membrane</keyword>